<dbReference type="EMBL" id="JANBUW010000091">
    <property type="protein sequence ID" value="KAJ2849258.1"/>
    <property type="molecule type" value="Genomic_DNA"/>
</dbReference>
<proteinExistence type="predicted"/>
<dbReference type="InterPro" id="IPR024134">
    <property type="entry name" value="SOD_Cu/Zn_/chaperone"/>
</dbReference>
<evidence type="ECO:0000313" key="3">
    <source>
        <dbReference type="EMBL" id="KAJ2849258.1"/>
    </source>
</evidence>
<name>A0A9W8IE48_9FUNG</name>
<dbReference type="InterPro" id="IPR036423">
    <property type="entry name" value="SOD-like_Cu/Zn_dom_sf"/>
</dbReference>
<dbReference type="InterPro" id="IPR001424">
    <property type="entry name" value="SOD_Cu_Zn_dom"/>
</dbReference>
<feature type="signal peptide" evidence="1">
    <location>
        <begin position="1"/>
        <end position="21"/>
    </location>
</feature>
<gene>
    <name evidence="3" type="ORF">IWW36_002751</name>
</gene>
<reference evidence="3" key="1">
    <citation type="submission" date="2022-07" db="EMBL/GenBank/DDBJ databases">
        <title>Phylogenomic reconstructions and comparative analyses of Kickxellomycotina fungi.</title>
        <authorList>
            <person name="Reynolds N.K."/>
            <person name="Stajich J.E."/>
            <person name="Barry K."/>
            <person name="Grigoriev I.V."/>
            <person name="Crous P."/>
            <person name="Smith M.E."/>
        </authorList>
    </citation>
    <scope>NUCLEOTIDE SEQUENCE</scope>
    <source>
        <strain evidence="3">NRRL 1566</strain>
    </source>
</reference>
<keyword evidence="1" id="KW-0732">Signal</keyword>
<dbReference type="GO" id="GO:0005507">
    <property type="term" value="F:copper ion binding"/>
    <property type="evidence" value="ECO:0007669"/>
    <property type="project" value="InterPro"/>
</dbReference>
<evidence type="ECO:0000313" key="4">
    <source>
        <dbReference type="Proteomes" id="UP001139887"/>
    </source>
</evidence>
<keyword evidence="4" id="KW-1185">Reference proteome</keyword>
<evidence type="ECO:0000256" key="1">
    <source>
        <dbReference type="SAM" id="SignalP"/>
    </source>
</evidence>
<dbReference type="AlphaFoldDB" id="A0A9W8IE48"/>
<protein>
    <recommendedName>
        <fullName evidence="2">Superoxide dismutase copper/zinc binding domain-containing protein</fullName>
    </recommendedName>
</protein>
<dbReference type="Proteomes" id="UP001139887">
    <property type="component" value="Unassembled WGS sequence"/>
</dbReference>
<dbReference type="SUPFAM" id="SSF49329">
    <property type="entry name" value="Cu,Zn superoxide dismutase-like"/>
    <property type="match status" value="1"/>
</dbReference>
<feature type="domain" description="Superoxide dismutase copper/zinc binding" evidence="2">
    <location>
        <begin position="46"/>
        <end position="177"/>
    </location>
</feature>
<sequence length="233" mass="23725">MFNKLVKLATASIALAGVGSSQLFAARSASAADVVIAIAEPQSTNVTGMFRFIRSLGGDGLELGISVSGLEEGASYPFHIHTDIVPSDGNCTATGGHLDPHGIKKATGDSYKCSANDVLKTCELGDLSGQLGPIVGGSDGSFVGNFNVSTLAFGGENTILDHSIVIHDSEGKRIACANIIGYVLGSDQASAAGMNERSMESMDDEPTTTASGSFLTASIFSSTLLVAAAAALF</sequence>
<evidence type="ECO:0000259" key="2">
    <source>
        <dbReference type="Pfam" id="PF00080"/>
    </source>
</evidence>
<organism evidence="3 4">
    <name type="scientific">Coemansia brasiliensis</name>
    <dbReference type="NCBI Taxonomy" id="2650707"/>
    <lineage>
        <taxon>Eukaryota</taxon>
        <taxon>Fungi</taxon>
        <taxon>Fungi incertae sedis</taxon>
        <taxon>Zoopagomycota</taxon>
        <taxon>Kickxellomycotina</taxon>
        <taxon>Kickxellomycetes</taxon>
        <taxon>Kickxellales</taxon>
        <taxon>Kickxellaceae</taxon>
        <taxon>Coemansia</taxon>
    </lineage>
</organism>
<dbReference type="PANTHER" id="PTHR10003">
    <property type="entry name" value="SUPEROXIDE DISMUTASE CU-ZN -RELATED"/>
    <property type="match status" value="1"/>
</dbReference>
<dbReference type="OrthoDB" id="159229at2759"/>
<dbReference type="Gene3D" id="2.60.40.200">
    <property type="entry name" value="Superoxide dismutase, copper/zinc binding domain"/>
    <property type="match status" value="1"/>
</dbReference>
<dbReference type="Pfam" id="PF00080">
    <property type="entry name" value="Sod_Cu"/>
    <property type="match status" value="1"/>
</dbReference>
<comment type="caution">
    <text evidence="3">The sequence shown here is derived from an EMBL/GenBank/DDBJ whole genome shotgun (WGS) entry which is preliminary data.</text>
</comment>
<feature type="chain" id="PRO_5040830914" description="Superoxide dismutase copper/zinc binding domain-containing protein" evidence="1">
    <location>
        <begin position="22"/>
        <end position="233"/>
    </location>
</feature>
<accession>A0A9W8IE48</accession>
<dbReference type="GO" id="GO:0006801">
    <property type="term" value="P:superoxide metabolic process"/>
    <property type="evidence" value="ECO:0007669"/>
    <property type="project" value="InterPro"/>
</dbReference>